<dbReference type="InterPro" id="IPR011928">
    <property type="entry name" value="Phage_phiJL001_Gp84"/>
</dbReference>
<dbReference type="InterPro" id="IPR018964">
    <property type="entry name" value="Phage_phiJL001_Gp84_C"/>
</dbReference>
<gene>
    <name evidence="2" type="ORF">WP8S17C03_22670</name>
</gene>
<dbReference type="EMBL" id="AP022213">
    <property type="protein sequence ID" value="BBT16218.1"/>
    <property type="molecule type" value="Genomic_DNA"/>
</dbReference>
<evidence type="ECO:0000313" key="3">
    <source>
        <dbReference type="Proteomes" id="UP000515591"/>
    </source>
</evidence>
<organism evidence="2 3">
    <name type="scientific">Metapseudomonas otitidis</name>
    <dbReference type="NCBI Taxonomy" id="319939"/>
    <lineage>
        <taxon>Bacteria</taxon>
        <taxon>Pseudomonadati</taxon>
        <taxon>Pseudomonadota</taxon>
        <taxon>Gammaproteobacteria</taxon>
        <taxon>Pseudomonadales</taxon>
        <taxon>Pseudomonadaceae</taxon>
        <taxon>Metapseudomonas</taxon>
    </lineage>
</organism>
<sequence length="272" mass="30050">MSHDSRERSIADGSPLRLYKFRRGVIVWLYASGDRNITLGAEIYRALRGGITDDGIRRTGEVVADRMKITAPSDLEVAALYRGVPPSTEIELVIYDHHYGETTAQIAWSGTIETVRWPQLDRCEISCQTLMATLDVPGLRLTWERNCGAALFDRRCKLNRDLWRVEMTIQSMTGATVSSGTAEAFPNGWFDGGFIEWPIGAGEYERRSIERHVGSVLSVMGGTSGIPLGSVRGYPGCDRIAATCVAKFNNLPNFRGDPNLMGTNPFNGNPVF</sequence>
<evidence type="ECO:0000259" key="1">
    <source>
        <dbReference type="Pfam" id="PF09356"/>
    </source>
</evidence>
<dbReference type="Pfam" id="PF09931">
    <property type="entry name" value="Phage_phiJL001_Gp84_N"/>
    <property type="match status" value="1"/>
</dbReference>
<dbReference type="NCBIfam" id="TIGR02218">
    <property type="entry name" value="phg_TIGR02218"/>
    <property type="match status" value="1"/>
</dbReference>
<dbReference type="AlphaFoldDB" id="A0A6S5RLV7"/>
<evidence type="ECO:0000313" key="2">
    <source>
        <dbReference type="EMBL" id="BBT16218.1"/>
    </source>
</evidence>
<feature type="domain" description="Bacteriophage phiJL001 Gp84 C-terminal" evidence="1">
    <location>
        <begin position="188"/>
        <end position="262"/>
    </location>
</feature>
<reference evidence="2 3" key="1">
    <citation type="submission" date="2019-12" db="EMBL/GenBank/DDBJ databases">
        <title>complete genome sequences of Pseudomonas otitidis str. WP8-S17-CRE-03 isolated from wastewater treatment plant effluent.</title>
        <authorList>
            <person name="Sekizuka T."/>
            <person name="Itokawa K."/>
            <person name="Yatsu K."/>
            <person name="Inamine Y."/>
            <person name="Kuroda M."/>
        </authorList>
    </citation>
    <scope>NUCLEOTIDE SEQUENCE [LARGE SCALE GENOMIC DNA]</scope>
    <source>
        <strain evidence="2 3">WP8-S17-CRE-03</strain>
    </source>
</reference>
<dbReference type="Pfam" id="PF09356">
    <property type="entry name" value="Phage_BR0599"/>
    <property type="match status" value="1"/>
</dbReference>
<proteinExistence type="predicted"/>
<accession>A0A6S5RLV7</accession>
<dbReference type="Proteomes" id="UP000515591">
    <property type="component" value="Chromosome"/>
</dbReference>
<name>A0A6S5RLV7_9GAMM</name>
<protein>
    <recommendedName>
        <fullName evidence="1">Bacteriophage phiJL001 Gp84 C-terminal domain-containing protein</fullName>
    </recommendedName>
</protein>
<dbReference type="RefSeq" id="WP_182852415.1">
    <property type="nucleotide sequence ID" value="NZ_AP022213.1"/>
</dbReference>